<gene>
    <name evidence="1" type="ORF">MNBD_GAMMA03-226</name>
</gene>
<dbReference type="EMBL" id="UOFC01000256">
    <property type="protein sequence ID" value="VAW49100.1"/>
    <property type="molecule type" value="Genomic_DNA"/>
</dbReference>
<organism evidence="1">
    <name type="scientific">hydrothermal vent metagenome</name>
    <dbReference type="NCBI Taxonomy" id="652676"/>
    <lineage>
        <taxon>unclassified sequences</taxon>
        <taxon>metagenomes</taxon>
        <taxon>ecological metagenomes</taxon>
    </lineage>
</organism>
<name>A0A3B0W9L1_9ZZZZ</name>
<dbReference type="AlphaFoldDB" id="A0A3B0W9L1"/>
<protein>
    <submittedName>
        <fullName evidence="1">Uncharacterized protein</fullName>
    </submittedName>
</protein>
<feature type="non-terminal residue" evidence="1">
    <location>
        <position position="1"/>
    </location>
</feature>
<sequence>NVERILSAKRGHVRKFSSLNTVEKYLRSVGVQRFEVELV</sequence>
<reference evidence="1" key="1">
    <citation type="submission" date="2018-06" db="EMBL/GenBank/DDBJ databases">
        <authorList>
            <person name="Zhirakovskaya E."/>
        </authorList>
    </citation>
    <scope>NUCLEOTIDE SEQUENCE</scope>
</reference>
<accession>A0A3B0W9L1</accession>
<proteinExistence type="predicted"/>
<evidence type="ECO:0000313" key="1">
    <source>
        <dbReference type="EMBL" id="VAW49100.1"/>
    </source>
</evidence>